<sequence>MAFSRARRLANLMGADASVPAAGIADNVISLAKMAGGTDGQVITYDASGDPVAVGPGTDGQVLTSTGAGSPPAFEDAAGGGLELVAVKTDDFTAAAG</sequence>
<dbReference type="EMBL" id="UINC01178786">
    <property type="protein sequence ID" value="SVD87136.1"/>
    <property type="molecule type" value="Genomic_DNA"/>
</dbReference>
<feature type="non-terminal residue" evidence="1">
    <location>
        <position position="97"/>
    </location>
</feature>
<gene>
    <name evidence="1" type="ORF">METZ01_LOCUS439990</name>
</gene>
<protein>
    <submittedName>
        <fullName evidence="1">Uncharacterized protein</fullName>
    </submittedName>
</protein>
<reference evidence="1" key="1">
    <citation type="submission" date="2018-05" db="EMBL/GenBank/DDBJ databases">
        <authorList>
            <person name="Lanie J.A."/>
            <person name="Ng W.-L."/>
            <person name="Kazmierczak K.M."/>
            <person name="Andrzejewski T.M."/>
            <person name="Davidsen T.M."/>
            <person name="Wayne K.J."/>
            <person name="Tettelin H."/>
            <person name="Glass J.I."/>
            <person name="Rusch D."/>
            <person name="Podicherti R."/>
            <person name="Tsui H.-C.T."/>
            <person name="Winkler M.E."/>
        </authorList>
    </citation>
    <scope>NUCLEOTIDE SEQUENCE</scope>
</reference>
<dbReference type="AlphaFoldDB" id="A0A382YV41"/>
<name>A0A382YV41_9ZZZZ</name>
<evidence type="ECO:0000313" key="1">
    <source>
        <dbReference type="EMBL" id="SVD87136.1"/>
    </source>
</evidence>
<proteinExistence type="predicted"/>
<accession>A0A382YV41</accession>
<organism evidence="1">
    <name type="scientific">marine metagenome</name>
    <dbReference type="NCBI Taxonomy" id="408172"/>
    <lineage>
        <taxon>unclassified sequences</taxon>
        <taxon>metagenomes</taxon>
        <taxon>ecological metagenomes</taxon>
    </lineage>
</organism>